<dbReference type="PANTHER" id="PTHR37540">
    <property type="entry name" value="TRANSCRIPTION FACTOR (ACR-2), PUTATIVE-RELATED-RELATED"/>
    <property type="match status" value="1"/>
</dbReference>
<name>A0A3E2H9P2_SCYLI</name>
<dbReference type="STRING" id="5539.A0A3E2H9P2"/>
<evidence type="ECO:0000313" key="2">
    <source>
        <dbReference type="Proteomes" id="UP000258309"/>
    </source>
</evidence>
<dbReference type="Proteomes" id="UP000258309">
    <property type="component" value="Unassembled WGS sequence"/>
</dbReference>
<protein>
    <recommendedName>
        <fullName evidence="3">Transcription factor domain-containing protein</fullName>
    </recommendedName>
</protein>
<dbReference type="InterPro" id="IPR021858">
    <property type="entry name" value="Fun_TF"/>
</dbReference>
<reference evidence="1 2" key="1">
    <citation type="submission" date="2018-05" db="EMBL/GenBank/DDBJ databases">
        <title>Draft genome sequence of Scytalidium lignicola DSM 105466, a ubiquitous saprotrophic fungus.</title>
        <authorList>
            <person name="Buettner E."/>
            <person name="Gebauer A.M."/>
            <person name="Hofrichter M."/>
            <person name="Liers C."/>
            <person name="Kellner H."/>
        </authorList>
    </citation>
    <scope>NUCLEOTIDE SEQUENCE [LARGE SCALE GENOMIC DNA]</scope>
    <source>
        <strain evidence="1 2">DSM 105466</strain>
    </source>
</reference>
<keyword evidence="2" id="KW-1185">Reference proteome</keyword>
<comment type="caution">
    <text evidence="1">The sequence shown here is derived from an EMBL/GenBank/DDBJ whole genome shotgun (WGS) entry which is preliminary data.</text>
</comment>
<dbReference type="AlphaFoldDB" id="A0A3E2H9P2"/>
<organism evidence="1 2">
    <name type="scientific">Scytalidium lignicola</name>
    <name type="common">Hyphomycete</name>
    <dbReference type="NCBI Taxonomy" id="5539"/>
    <lineage>
        <taxon>Eukaryota</taxon>
        <taxon>Fungi</taxon>
        <taxon>Dikarya</taxon>
        <taxon>Ascomycota</taxon>
        <taxon>Pezizomycotina</taxon>
        <taxon>Leotiomycetes</taxon>
        <taxon>Leotiomycetes incertae sedis</taxon>
        <taxon>Scytalidium</taxon>
    </lineage>
</organism>
<dbReference type="OrthoDB" id="415825at2759"/>
<dbReference type="Pfam" id="PF11951">
    <property type="entry name" value="Fungal_trans_2"/>
    <property type="match status" value="1"/>
</dbReference>
<sequence length="554" mass="62188">MSDGRPSRPSLNATRYAPVKVLSTPHNGQPTSNVIQTQAGKSISTVQHVDQELDNDEAWEDISYLMPLPKDPVSSYQELLTSMVTALDDEHQNNLLWESEIWFDANDYGDEALSYHDGVDSSTMQSKIVKPRSGAPRLSFCKMESLYSRGLSVDPLHYLPIYPSVQNGELFKLFVNLISKYVVSLDGNPSPNYYNNTWVPRAMRSRLLSHMAMFTSACYQAEAQRVPALQSPVATSFKVKSITLLNEMLSDRKMATSDETITAVVYFITNEWYWGITNMVKEHLKGLQEIVRLRGGVDVPGLTPFVRKMIILCDYHIACTYDKELCFKHTLSSLPPRYPLHLNTPLLPSETPFATISSALNITQETALLLDDMRFLTNAVIHQTKHPFTENSHLKFTTTAAWIRDRIAALPEETPPPSILSSSTTISPNPHIYTTVLLASRIYVSSILIHTPLSESCTLADLNRIWNTMWRVTLTQWKSIPGIFIWVLLVILQASRGREHGRLVKSMLKAACYLVAVGQAGEDGLDEVGWAVVEGALERWVGVTAWMREGRGVI</sequence>
<dbReference type="PANTHER" id="PTHR37540:SF9">
    <property type="entry name" value="ZN(2)-C6 FUNGAL-TYPE DOMAIN-CONTAINING PROTEIN"/>
    <property type="match status" value="1"/>
</dbReference>
<feature type="non-terminal residue" evidence="1">
    <location>
        <position position="1"/>
    </location>
</feature>
<evidence type="ECO:0000313" key="1">
    <source>
        <dbReference type="EMBL" id="RFU30129.1"/>
    </source>
</evidence>
<feature type="non-terminal residue" evidence="1">
    <location>
        <position position="554"/>
    </location>
</feature>
<evidence type="ECO:0008006" key="3">
    <source>
        <dbReference type="Google" id="ProtNLM"/>
    </source>
</evidence>
<dbReference type="EMBL" id="NCSJ02000108">
    <property type="protein sequence ID" value="RFU30129.1"/>
    <property type="molecule type" value="Genomic_DNA"/>
</dbReference>
<proteinExistence type="predicted"/>
<gene>
    <name evidence="1" type="ORF">B7463_g6195</name>
</gene>
<accession>A0A3E2H9P2</accession>